<evidence type="ECO:0000259" key="2">
    <source>
        <dbReference type="Pfam" id="PF00535"/>
    </source>
</evidence>
<dbReference type="InterPro" id="IPR029044">
    <property type="entry name" value="Nucleotide-diphossugar_trans"/>
</dbReference>
<evidence type="ECO:0000256" key="1">
    <source>
        <dbReference type="SAM" id="Coils"/>
    </source>
</evidence>
<sequence length="411" mass="43795">MSVAFAPPEHPTCSIVILAWRTTTELIECLESLTRLVDAPPFEVVLVLNGADAAVREIVAGEVRGATIVDLPANVGFGGGCNAGAAAARGEHLVFLNDDTVVDADWLRALHSAAVATEAVGAVASLLLNPSGTVQESGSRVLASADTIQLGHGLTLDEAAEQGLLERRPVDYGSAAALLVPTPAFQAAAGFDPAYEPAYCEDVDLQFRLKAAGLAVVVEPSARVTHLSGASTAGDNTFRVWSFSHSVEFFRERWAAALASAPEEDAPVDALCDVAVDDARVSFGRTAPSLDEIRDSAETTARSVAAGFTRWVTGHYEYEAGEHARLAALLQKTEQQRTTQIRELSGHLAAHVNRVAELADRVDALETEAVHLHNENDLLHHRLDDLDSRGPLGIVRWQAGLVVNRRRSGRS</sequence>
<feature type="coiled-coil region" evidence="1">
    <location>
        <begin position="348"/>
        <end position="375"/>
    </location>
</feature>
<name>A0ABP8W3P0_9MICO</name>
<dbReference type="SUPFAM" id="SSF53448">
    <property type="entry name" value="Nucleotide-diphospho-sugar transferases"/>
    <property type="match status" value="1"/>
</dbReference>
<reference evidence="4" key="1">
    <citation type="journal article" date="2019" name="Int. J. Syst. Evol. Microbiol.">
        <title>The Global Catalogue of Microorganisms (GCM) 10K type strain sequencing project: providing services to taxonomists for standard genome sequencing and annotation.</title>
        <authorList>
            <consortium name="The Broad Institute Genomics Platform"/>
            <consortium name="The Broad Institute Genome Sequencing Center for Infectious Disease"/>
            <person name="Wu L."/>
            <person name="Ma J."/>
        </authorList>
    </citation>
    <scope>NUCLEOTIDE SEQUENCE [LARGE SCALE GENOMIC DNA]</scope>
    <source>
        <strain evidence="4">JCM 18956</strain>
    </source>
</reference>
<keyword evidence="4" id="KW-1185">Reference proteome</keyword>
<dbReference type="Gene3D" id="3.90.550.10">
    <property type="entry name" value="Spore Coat Polysaccharide Biosynthesis Protein SpsA, Chain A"/>
    <property type="match status" value="1"/>
</dbReference>
<accession>A0ABP8W3P0</accession>
<organism evidence="3 4">
    <name type="scientific">Frondihabitans cladoniiphilus</name>
    <dbReference type="NCBI Taxonomy" id="715785"/>
    <lineage>
        <taxon>Bacteria</taxon>
        <taxon>Bacillati</taxon>
        <taxon>Actinomycetota</taxon>
        <taxon>Actinomycetes</taxon>
        <taxon>Micrococcales</taxon>
        <taxon>Microbacteriaceae</taxon>
        <taxon>Frondihabitans</taxon>
    </lineage>
</organism>
<dbReference type="InterPro" id="IPR001173">
    <property type="entry name" value="Glyco_trans_2-like"/>
</dbReference>
<evidence type="ECO:0000313" key="3">
    <source>
        <dbReference type="EMBL" id="GAA4680041.1"/>
    </source>
</evidence>
<gene>
    <name evidence="3" type="ORF">GCM10025780_26500</name>
</gene>
<proteinExistence type="predicted"/>
<dbReference type="PANTHER" id="PTHR43179:SF7">
    <property type="entry name" value="RHAMNOSYLTRANSFERASE WBBL"/>
    <property type="match status" value="1"/>
</dbReference>
<evidence type="ECO:0000313" key="4">
    <source>
        <dbReference type="Proteomes" id="UP001501295"/>
    </source>
</evidence>
<dbReference type="Proteomes" id="UP001501295">
    <property type="component" value="Unassembled WGS sequence"/>
</dbReference>
<dbReference type="PANTHER" id="PTHR43179">
    <property type="entry name" value="RHAMNOSYLTRANSFERASE WBBL"/>
    <property type="match status" value="1"/>
</dbReference>
<feature type="domain" description="Glycosyltransferase 2-like" evidence="2">
    <location>
        <begin position="14"/>
        <end position="135"/>
    </location>
</feature>
<keyword evidence="1" id="KW-0175">Coiled coil</keyword>
<dbReference type="Pfam" id="PF00535">
    <property type="entry name" value="Glycos_transf_2"/>
    <property type="match status" value="1"/>
</dbReference>
<dbReference type="EMBL" id="BAABLM010000005">
    <property type="protein sequence ID" value="GAA4680041.1"/>
    <property type="molecule type" value="Genomic_DNA"/>
</dbReference>
<protein>
    <recommendedName>
        <fullName evidence="2">Glycosyltransferase 2-like domain-containing protein</fullName>
    </recommendedName>
</protein>
<dbReference type="RefSeq" id="WP_345376379.1">
    <property type="nucleotide sequence ID" value="NZ_BAABLM010000005.1"/>
</dbReference>
<comment type="caution">
    <text evidence="3">The sequence shown here is derived from an EMBL/GenBank/DDBJ whole genome shotgun (WGS) entry which is preliminary data.</text>
</comment>